<evidence type="ECO:0000256" key="1">
    <source>
        <dbReference type="SAM" id="Phobius"/>
    </source>
</evidence>
<dbReference type="PANTHER" id="PTHR23028">
    <property type="entry name" value="ACETYLTRANSFERASE"/>
    <property type="match status" value="1"/>
</dbReference>
<dbReference type="EC" id="2.3.1.-" evidence="4"/>
<feature type="transmembrane region" description="Helical" evidence="1">
    <location>
        <begin position="217"/>
        <end position="235"/>
    </location>
</feature>
<feature type="transmembrane region" description="Helical" evidence="1">
    <location>
        <begin position="72"/>
        <end position="91"/>
    </location>
</feature>
<dbReference type="OrthoDB" id="9796461at2"/>
<feature type="domain" description="Acyltransferase 3" evidence="2">
    <location>
        <begin position="6"/>
        <end position="324"/>
    </location>
</feature>
<dbReference type="Proteomes" id="UP000191135">
    <property type="component" value="Chromosome"/>
</dbReference>
<keyword evidence="1" id="KW-1133">Transmembrane helix</keyword>
<feature type="transmembrane region" description="Helical" evidence="1">
    <location>
        <begin position="161"/>
        <end position="181"/>
    </location>
</feature>
<feature type="transmembrane region" description="Helical" evidence="1">
    <location>
        <begin position="241"/>
        <end position="259"/>
    </location>
</feature>
<feature type="transmembrane region" description="Helical" evidence="1">
    <location>
        <begin position="271"/>
        <end position="288"/>
    </location>
</feature>
<feature type="transmembrane region" description="Helical" evidence="1">
    <location>
        <begin position="7"/>
        <end position="24"/>
    </location>
</feature>
<evidence type="ECO:0000259" key="2">
    <source>
        <dbReference type="Pfam" id="PF01757"/>
    </source>
</evidence>
<feature type="transmembrane region" description="Helical" evidence="1">
    <location>
        <begin position="308"/>
        <end position="324"/>
    </location>
</feature>
<dbReference type="KEGG" id="mmed:Mame_04275"/>
<dbReference type="Pfam" id="PF19040">
    <property type="entry name" value="SGNH"/>
    <property type="match status" value="1"/>
</dbReference>
<feature type="domain" description="SGNH" evidence="3">
    <location>
        <begin position="410"/>
        <end position="658"/>
    </location>
</feature>
<dbReference type="PANTHER" id="PTHR23028:SF53">
    <property type="entry name" value="ACYL_TRANSF_3 DOMAIN-CONTAINING PROTEIN"/>
    <property type="match status" value="1"/>
</dbReference>
<evidence type="ECO:0000259" key="3">
    <source>
        <dbReference type="Pfam" id="PF19040"/>
    </source>
</evidence>
<dbReference type="GO" id="GO:0016020">
    <property type="term" value="C:membrane"/>
    <property type="evidence" value="ECO:0007669"/>
    <property type="project" value="TreeGrafter"/>
</dbReference>
<evidence type="ECO:0000313" key="4">
    <source>
        <dbReference type="EMBL" id="AQZ53568.1"/>
    </source>
</evidence>
<dbReference type="AlphaFoldDB" id="A0A1U9Z7B3"/>
<dbReference type="EMBL" id="CP020330">
    <property type="protein sequence ID" value="AQZ53568.1"/>
    <property type="molecule type" value="Genomic_DNA"/>
</dbReference>
<keyword evidence="1" id="KW-0472">Membrane</keyword>
<dbReference type="InterPro" id="IPR002656">
    <property type="entry name" value="Acyl_transf_3_dom"/>
</dbReference>
<dbReference type="Pfam" id="PF01757">
    <property type="entry name" value="Acyl_transf_3"/>
    <property type="match status" value="1"/>
</dbReference>
<accession>A0A1U9Z7B3</accession>
<keyword evidence="5" id="KW-1185">Reference proteome</keyword>
<dbReference type="GO" id="GO:0009103">
    <property type="term" value="P:lipopolysaccharide biosynthetic process"/>
    <property type="evidence" value="ECO:0007669"/>
    <property type="project" value="TreeGrafter"/>
</dbReference>
<proteinExistence type="predicted"/>
<gene>
    <name evidence="4" type="primary">oatA</name>
    <name evidence="4" type="ORF">Mame_04275</name>
</gene>
<keyword evidence="1" id="KW-0812">Transmembrane</keyword>
<feature type="transmembrane region" description="Helical" evidence="1">
    <location>
        <begin position="345"/>
        <end position="366"/>
    </location>
</feature>
<evidence type="ECO:0000313" key="5">
    <source>
        <dbReference type="Proteomes" id="UP000191135"/>
    </source>
</evidence>
<dbReference type="RefSeq" id="WP_018064378.1">
    <property type="nucleotide sequence ID" value="NZ_AQWH01000007.1"/>
</dbReference>
<protein>
    <submittedName>
        <fullName evidence="4">O-acetyltransferase OatA</fullName>
        <ecNumber evidence="4">2.3.1.-</ecNumber>
    </submittedName>
</protein>
<dbReference type="GO" id="GO:0016747">
    <property type="term" value="F:acyltransferase activity, transferring groups other than amino-acyl groups"/>
    <property type="evidence" value="ECO:0007669"/>
    <property type="project" value="InterPro"/>
</dbReference>
<keyword evidence="4" id="KW-0012">Acyltransferase</keyword>
<organism evidence="4 5">
    <name type="scientific">Martelella mediterranea DSM 17316</name>
    <dbReference type="NCBI Taxonomy" id="1122214"/>
    <lineage>
        <taxon>Bacteria</taxon>
        <taxon>Pseudomonadati</taxon>
        <taxon>Pseudomonadota</taxon>
        <taxon>Alphaproteobacteria</taxon>
        <taxon>Hyphomicrobiales</taxon>
        <taxon>Aurantimonadaceae</taxon>
        <taxon>Martelella</taxon>
    </lineage>
</organism>
<sequence length="668" mass="74334">MKYRREIDGLRAVAVLPVIIYHAGFDLFPAGFLGVDVFFVISGYLITLIISQEVSEGRFSVIDFYERRARRILPALFAMLAVTTIASWLILYPSDFKRYGESLFATAAFLSNVYFFITSDYFSPATELMPLIHTWSLAVEEQFYIFFPLLLLLLARFRAGVTLAVVFTLTVLSLGLAQFLIGKDGSATFYLLPTRAWELGCGALCALWSRKPARPRSNFATTVGLAMIIISMTLFETSVPTPSIWTTVPVLGTTLVIFFGSESGVAGRLLSARPTVAIGLLSYSAYLWHQPLMALTRQQMGIEPPWPVMLFLSILTFALAYLSWRFIEQPFRRRQYGPLPSRQSIFAASATGLIICLSLGLFLHFAKGLPGRMNAETAAILSAARDSSPKTRTCLVKIDTKSTLPELAPDACLWPSKTTQNKGLIVIVGDSHANAFAGSLSELLPEAGYDFRQVTVVGCAPFVGFHIERPKRDCHAANLAIENIVRAMHPERIILAWRGTNMYAEPFDNGEGGVDMDADGEMALDTEFYPDLATADRKYQAVEIFRRGIDRWAESSPLILVGPVPEAAWKVPQTYAWFRKTKNAHQLSTDRSHFEARNDRTLELLGELAAEKKADVVFPHDYLCNAERCFNARDEEVYYTDDDHLSMVGAGLITPAILDLLEKQSGSR</sequence>
<dbReference type="STRING" id="1122214.Mame_04275"/>
<feature type="transmembrane region" description="Helical" evidence="1">
    <location>
        <begin position="134"/>
        <end position="155"/>
    </location>
</feature>
<dbReference type="InterPro" id="IPR043968">
    <property type="entry name" value="SGNH"/>
</dbReference>
<reference evidence="4 5" key="1">
    <citation type="submission" date="2017-03" db="EMBL/GenBank/DDBJ databases">
        <title>Foreign affairs: Plasmid Transfer between Roseobacters and Rhizobia.</title>
        <authorList>
            <person name="Bartling P."/>
            <person name="Bunk B."/>
            <person name="Overmann J."/>
            <person name="Brinkmann H."/>
            <person name="Petersen J."/>
        </authorList>
    </citation>
    <scope>NUCLEOTIDE SEQUENCE [LARGE SCALE GENOMIC DNA]</scope>
    <source>
        <strain evidence="4 5">MACL11</strain>
    </source>
</reference>
<name>A0A1U9Z7B3_9HYPH</name>
<dbReference type="SUPFAM" id="SSF52266">
    <property type="entry name" value="SGNH hydrolase"/>
    <property type="match status" value="1"/>
</dbReference>
<keyword evidence="4" id="KW-0808">Transferase</keyword>
<feature type="transmembrane region" description="Helical" evidence="1">
    <location>
        <begin position="30"/>
        <end position="51"/>
    </location>
</feature>
<dbReference type="InterPro" id="IPR050879">
    <property type="entry name" value="Acyltransferase_3"/>
</dbReference>